<dbReference type="RefSeq" id="WP_056959035.1">
    <property type="nucleotide sequence ID" value="NZ_AYYN01000080.1"/>
</dbReference>
<dbReference type="PROSITE" id="PS51257">
    <property type="entry name" value="PROKAR_LIPOPROTEIN"/>
    <property type="match status" value="1"/>
</dbReference>
<dbReference type="PANTHER" id="PTHR30290">
    <property type="entry name" value="PERIPLASMIC BINDING COMPONENT OF ABC TRANSPORTER"/>
    <property type="match status" value="1"/>
</dbReference>
<dbReference type="EMBL" id="AYYN01000080">
    <property type="protein sequence ID" value="KRM75011.1"/>
    <property type="molecule type" value="Genomic_DNA"/>
</dbReference>
<dbReference type="InterPro" id="IPR000914">
    <property type="entry name" value="SBP_5_dom"/>
</dbReference>
<feature type="chain" id="PRO_5006415380" evidence="6">
    <location>
        <begin position="32"/>
        <end position="545"/>
    </location>
</feature>
<dbReference type="GO" id="GO:0015833">
    <property type="term" value="P:peptide transport"/>
    <property type="evidence" value="ECO:0007669"/>
    <property type="project" value="UniProtKB-KW"/>
</dbReference>
<dbReference type="PROSITE" id="PS01040">
    <property type="entry name" value="SBP_BACTERIAL_5"/>
    <property type="match status" value="1"/>
</dbReference>
<evidence type="ECO:0000256" key="4">
    <source>
        <dbReference type="ARBA" id="ARBA00022729"/>
    </source>
</evidence>
<dbReference type="InterPro" id="IPR023765">
    <property type="entry name" value="SBP_5_CS"/>
</dbReference>
<dbReference type="PANTHER" id="PTHR30290:SF10">
    <property type="entry name" value="PERIPLASMIC OLIGOPEPTIDE-BINDING PROTEIN-RELATED"/>
    <property type="match status" value="1"/>
</dbReference>
<feature type="domain" description="Solute-binding protein family 5" evidence="7">
    <location>
        <begin position="82"/>
        <end position="455"/>
    </location>
</feature>
<evidence type="ECO:0000256" key="2">
    <source>
        <dbReference type="ARBA" id="ARBA00005695"/>
    </source>
</evidence>
<gene>
    <name evidence="8" type="ORF">FC48_GL000189</name>
</gene>
<dbReference type="FunFam" id="3.90.76.10:FF:000001">
    <property type="entry name" value="Oligopeptide ABC transporter substrate-binding protein"/>
    <property type="match status" value="1"/>
</dbReference>
<dbReference type="InterPro" id="IPR039424">
    <property type="entry name" value="SBP_5"/>
</dbReference>
<keyword evidence="5" id="KW-0571">Peptide transport</keyword>
<reference evidence="8 9" key="1">
    <citation type="journal article" date="2015" name="Genome Announc.">
        <title>Expanding the biotechnology potential of lactobacilli through comparative genomics of 213 strains and associated genera.</title>
        <authorList>
            <person name="Sun Z."/>
            <person name="Harris H.M."/>
            <person name="McCann A."/>
            <person name="Guo C."/>
            <person name="Argimon S."/>
            <person name="Zhang W."/>
            <person name="Yang X."/>
            <person name="Jeffery I.B."/>
            <person name="Cooney J.C."/>
            <person name="Kagawa T.F."/>
            <person name="Liu W."/>
            <person name="Song Y."/>
            <person name="Salvetti E."/>
            <person name="Wrobel A."/>
            <person name="Rasinkangas P."/>
            <person name="Parkhill J."/>
            <person name="Rea M.C."/>
            <person name="O'Sullivan O."/>
            <person name="Ritari J."/>
            <person name="Douillard F.P."/>
            <person name="Paul Ross R."/>
            <person name="Yang R."/>
            <person name="Briner A.E."/>
            <person name="Felis G.E."/>
            <person name="de Vos W.M."/>
            <person name="Barrangou R."/>
            <person name="Klaenhammer T.R."/>
            <person name="Caufield P.W."/>
            <person name="Cui Y."/>
            <person name="Zhang H."/>
            <person name="O'Toole P.W."/>
        </authorList>
    </citation>
    <scope>NUCLEOTIDE SEQUENCE [LARGE SCALE GENOMIC DNA]</scope>
    <source>
        <strain evidence="8 9">DSM 20452</strain>
    </source>
</reference>
<comment type="similarity">
    <text evidence="2">Belongs to the bacterial solute-binding protein 5 family.</text>
</comment>
<dbReference type="InterPro" id="IPR030678">
    <property type="entry name" value="Peptide/Ni-bd"/>
</dbReference>
<comment type="caution">
    <text evidence="8">The sequence shown here is derived from an EMBL/GenBank/DDBJ whole genome shotgun (WGS) entry which is preliminary data.</text>
</comment>
<dbReference type="PIRSF" id="PIRSF002741">
    <property type="entry name" value="MppA"/>
    <property type="match status" value="1"/>
</dbReference>
<dbReference type="Gene3D" id="3.90.76.10">
    <property type="entry name" value="Dipeptide-binding Protein, Domain 1"/>
    <property type="match status" value="1"/>
</dbReference>
<evidence type="ECO:0000313" key="8">
    <source>
        <dbReference type="EMBL" id="KRM75011.1"/>
    </source>
</evidence>
<evidence type="ECO:0000256" key="1">
    <source>
        <dbReference type="ARBA" id="ARBA00004193"/>
    </source>
</evidence>
<evidence type="ECO:0000256" key="5">
    <source>
        <dbReference type="ARBA" id="ARBA00022856"/>
    </source>
</evidence>
<sequence length="545" mass="60582">MSLKKLLVTSSTLLVATLTLSACGNSNSKQATNKPAAKQVLNWSLKSEIATLDSALVPENGSANMINNAMEGLFRIKNNHAEPGLATKTKVSKDGLTYTMTLRKNAKWSNGDPVTAHDFVYAWHRAVDPKNAAPGSYLYSGIKNADAIIAGKMAPDTLGVKANGDYELVVQLEQQIPYFKLLMGDIRFFPQDQKAVEKYGAKYGASAKTTVFNGPFLLEGWTGSNLNWKFVKNKNYWDKKHVKMETINFKVNKSATTAYNLYQANKVDFTTLSAEQAKELAKTPGYKVLQEARTTYMEYNLEKKEFKNKKVRQALSYAIDRKHLAQNVAGGGAVPLTNFVPKDLAKFKGKDFSELAATKVGVTYNKKLAQKLLKEGLKELGEDHFEFTLLGRDDETSKKETEFIQSQIEQTLPQVKVVTRNIPGKVIIAQASKGDFDAQLTGWLADFADPINFLDVETKANFTNMGNYDSAEYNKLVTAAKTTDALNETKRFEDMIKAAKLLNEDQPVVPLLQDNVPEMLRPTVHDMVQNSAGITDDFKEVYVTE</sequence>
<dbReference type="Gene3D" id="3.40.190.10">
    <property type="entry name" value="Periplasmic binding protein-like II"/>
    <property type="match status" value="1"/>
</dbReference>
<accession>A0A0R2BHI2</accession>
<dbReference type="AlphaFoldDB" id="A0A0R2BHI2"/>
<feature type="signal peptide" evidence="6">
    <location>
        <begin position="1"/>
        <end position="31"/>
    </location>
</feature>
<dbReference type="FunFam" id="3.10.105.10:FF:000001">
    <property type="entry name" value="Oligopeptide ABC transporter, oligopeptide-binding protein"/>
    <property type="match status" value="1"/>
</dbReference>
<evidence type="ECO:0000259" key="7">
    <source>
        <dbReference type="Pfam" id="PF00496"/>
    </source>
</evidence>
<dbReference type="Pfam" id="PF00496">
    <property type="entry name" value="SBP_bac_5"/>
    <property type="match status" value="1"/>
</dbReference>
<dbReference type="Proteomes" id="UP000051612">
    <property type="component" value="Unassembled WGS sequence"/>
</dbReference>
<dbReference type="CDD" id="cd08504">
    <property type="entry name" value="PBP2_OppA"/>
    <property type="match status" value="1"/>
</dbReference>
<dbReference type="GO" id="GO:1904680">
    <property type="term" value="F:peptide transmembrane transporter activity"/>
    <property type="evidence" value="ECO:0007669"/>
    <property type="project" value="TreeGrafter"/>
</dbReference>
<organism evidence="8 9">
    <name type="scientific">Ligilactobacillus murinus DSM 20452 = NBRC 14221</name>
    <dbReference type="NCBI Taxonomy" id="1423772"/>
    <lineage>
        <taxon>Bacteria</taxon>
        <taxon>Bacillati</taxon>
        <taxon>Bacillota</taxon>
        <taxon>Bacilli</taxon>
        <taxon>Lactobacillales</taxon>
        <taxon>Lactobacillaceae</taxon>
        <taxon>Ligilactobacillus</taxon>
    </lineage>
</organism>
<comment type="subcellular location">
    <subcellularLocation>
        <location evidence="1">Cell membrane</location>
        <topology evidence="1">Lipid-anchor</topology>
    </subcellularLocation>
</comment>
<protein>
    <submittedName>
        <fullName evidence="8">Oligopeptide ABC transporter, oligopeptide-binding protein</fullName>
    </submittedName>
</protein>
<keyword evidence="3" id="KW-0813">Transport</keyword>
<evidence type="ECO:0000313" key="9">
    <source>
        <dbReference type="Proteomes" id="UP000051612"/>
    </source>
</evidence>
<dbReference type="GO" id="GO:0030288">
    <property type="term" value="C:outer membrane-bounded periplasmic space"/>
    <property type="evidence" value="ECO:0007669"/>
    <property type="project" value="UniProtKB-ARBA"/>
</dbReference>
<evidence type="ECO:0000256" key="6">
    <source>
        <dbReference type="SAM" id="SignalP"/>
    </source>
</evidence>
<dbReference type="Gene3D" id="3.10.105.10">
    <property type="entry name" value="Dipeptide-binding Protein, Domain 3"/>
    <property type="match status" value="1"/>
</dbReference>
<name>A0A0R2BHI2_9LACO</name>
<dbReference type="PATRIC" id="fig|1423772.3.peg.212"/>
<proteinExistence type="inferred from homology"/>
<keyword evidence="4 6" id="KW-0732">Signal</keyword>
<keyword evidence="5" id="KW-0653">Protein transport</keyword>
<dbReference type="GO" id="GO:0043190">
    <property type="term" value="C:ATP-binding cassette (ABC) transporter complex"/>
    <property type="evidence" value="ECO:0007669"/>
    <property type="project" value="InterPro"/>
</dbReference>
<dbReference type="SUPFAM" id="SSF53850">
    <property type="entry name" value="Periplasmic binding protein-like II"/>
    <property type="match status" value="1"/>
</dbReference>
<evidence type="ECO:0000256" key="3">
    <source>
        <dbReference type="ARBA" id="ARBA00022448"/>
    </source>
</evidence>